<dbReference type="RefSeq" id="XP_033453621.1">
    <property type="nucleotide sequence ID" value="XM_033597431.1"/>
</dbReference>
<evidence type="ECO:0000256" key="1">
    <source>
        <dbReference type="SAM" id="MobiDB-lite"/>
    </source>
</evidence>
<dbReference type="GeneID" id="54355098"/>
<feature type="compositionally biased region" description="Acidic residues" evidence="1">
    <location>
        <begin position="292"/>
        <end position="301"/>
    </location>
</feature>
<gene>
    <name evidence="2" type="ORF">M421DRAFT_788</name>
</gene>
<dbReference type="Proteomes" id="UP000800082">
    <property type="component" value="Unassembled WGS sequence"/>
</dbReference>
<dbReference type="AlphaFoldDB" id="A0A6A5S0I6"/>
<feature type="region of interest" description="Disordered" evidence="1">
    <location>
        <begin position="214"/>
        <end position="255"/>
    </location>
</feature>
<sequence length="313" mass="34284">MKQQEDSITVPVTTPATLAHTGNNTEHLSKLQDEYDVQSSRLNEALATINKLKADFESFIGLNRQQQIVAATIPAIQSKLQQITTKLSGLDTSGKLDSAIRDILDHGRWLKRDEDELEKHNRWFRQDNKSVRRLEGRVFECEHLLDIEAPQYSNIEEDNAANGETNSTGEIVSLDDTATSEDFRAPSSPPAEVAQYFAVGIRLRIHLARASSQSSSESLQALFPPRRTSPTPSELLPSLSSLESSASAKDPDAQEIEFDSYATSMVLGYLAEAKVRSESDEEAGTQGRSDVDGDGESDDDAYGPIGSADSVVL</sequence>
<evidence type="ECO:0000313" key="3">
    <source>
        <dbReference type="Proteomes" id="UP000800082"/>
    </source>
</evidence>
<accession>A0A6A5S0I6</accession>
<feature type="region of interest" description="Disordered" evidence="1">
    <location>
        <begin position="275"/>
        <end position="313"/>
    </location>
</feature>
<reference evidence="2" key="1">
    <citation type="journal article" date="2020" name="Stud. Mycol.">
        <title>101 Dothideomycetes genomes: a test case for predicting lifestyles and emergence of pathogens.</title>
        <authorList>
            <person name="Haridas S."/>
            <person name="Albert R."/>
            <person name="Binder M."/>
            <person name="Bloem J."/>
            <person name="Labutti K."/>
            <person name="Salamov A."/>
            <person name="Andreopoulos B."/>
            <person name="Baker S."/>
            <person name="Barry K."/>
            <person name="Bills G."/>
            <person name="Bluhm B."/>
            <person name="Cannon C."/>
            <person name="Castanera R."/>
            <person name="Culley D."/>
            <person name="Daum C."/>
            <person name="Ezra D."/>
            <person name="Gonzalez J."/>
            <person name="Henrissat B."/>
            <person name="Kuo A."/>
            <person name="Liang C."/>
            <person name="Lipzen A."/>
            <person name="Lutzoni F."/>
            <person name="Magnuson J."/>
            <person name="Mondo S."/>
            <person name="Nolan M."/>
            <person name="Ohm R."/>
            <person name="Pangilinan J."/>
            <person name="Park H.-J."/>
            <person name="Ramirez L."/>
            <person name="Alfaro M."/>
            <person name="Sun H."/>
            <person name="Tritt A."/>
            <person name="Yoshinaga Y."/>
            <person name="Zwiers L.-H."/>
            <person name="Turgeon B."/>
            <person name="Goodwin S."/>
            <person name="Spatafora J."/>
            <person name="Crous P."/>
            <person name="Grigoriev I."/>
        </authorList>
    </citation>
    <scope>NUCLEOTIDE SEQUENCE</scope>
    <source>
        <strain evidence="2">CBS 183.55</strain>
    </source>
</reference>
<feature type="region of interest" description="Disordered" evidence="1">
    <location>
        <begin position="1"/>
        <end position="21"/>
    </location>
</feature>
<organism evidence="2 3">
    <name type="scientific">Didymella exigua CBS 183.55</name>
    <dbReference type="NCBI Taxonomy" id="1150837"/>
    <lineage>
        <taxon>Eukaryota</taxon>
        <taxon>Fungi</taxon>
        <taxon>Dikarya</taxon>
        <taxon>Ascomycota</taxon>
        <taxon>Pezizomycotina</taxon>
        <taxon>Dothideomycetes</taxon>
        <taxon>Pleosporomycetidae</taxon>
        <taxon>Pleosporales</taxon>
        <taxon>Pleosporineae</taxon>
        <taxon>Didymellaceae</taxon>
        <taxon>Didymella</taxon>
    </lineage>
</organism>
<evidence type="ECO:0000313" key="2">
    <source>
        <dbReference type="EMBL" id="KAF1933373.1"/>
    </source>
</evidence>
<proteinExistence type="predicted"/>
<name>A0A6A5S0I6_9PLEO</name>
<protein>
    <submittedName>
        <fullName evidence="2">Uncharacterized protein</fullName>
    </submittedName>
</protein>
<keyword evidence="3" id="KW-1185">Reference proteome</keyword>
<feature type="compositionally biased region" description="Low complexity" evidence="1">
    <location>
        <begin position="214"/>
        <end position="248"/>
    </location>
</feature>
<dbReference type="EMBL" id="ML978957">
    <property type="protein sequence ID" value="KAF1933373.1"/>
    <property type="molecule type" value="Genomic_DNA"/>
</dbReference>